<proteinExistence type="predicted"/>
<evidence type="ECO:0000313" key="2">
    <source>
        <dbReference type="EMBL" id="CAH2248861.1"/>
    </source>
</evidence>
<sequence>MTATKPFMRSEMLLGGRNNHGGSSSTDEHCHKEFGYALRTYHVVPNMRPARPDTLVQLYRAHAARIIIHETCLLVPSHLKRHCIVTEPI</sequence>
<accession>A0A8S4SD05</accession>
<evidence type="ECO:0000313" key="3">
    <source>
        <dbReference type="Proteomes" id="UP000838756"/>
    </source>
</evidence>
<dbReference type="AlphaFoldDB" id="A0A8S4SD05"/>
<comment type="caution">
    <text evidence="2">The sequence shown here is derived from an EMBL/GenBank/DDBJ whole genome shotgun (WGS) entry which is preliminary data.</text>
</comment>
<evidence type="ECO:0000256" key="1">
    <source>
        <dbReference type="SAM" id="MobiDB-lite"/>
    </source>
</evidence>
<keyword evidence="3" id="KW-1185">Reference proteome</keyword>
<organism evidence="2 3">
    <name type="scientific">Pararge aegeria aegeria</name>
    <dbReference type="NCBI Taxonomy" id="348720"/>
    <lineage>
        <taxon>Eukaryota</taxon>
        <taxon>Metazoa</taxon>
        <taxon>Ecdysozoa</taxon>
        <taxon>Arthropoda</taxon>
        <taxon>Hexapoda</taxon>
        <taxon>Insecta</taxon>
        <taxon>Pterygota</taxon>
        <taxon>Neoptera</taxon>
        <taxon>Endopterygota</taxon>
        <taxon>Lepidoptera</taxon>
        <taxon>Glossata</taxon>
        <taxon>Ditrysia</taxon>
        <taxon>Papilionoidea</taxon>
        <taxon>Nymphalidae</taxon>
        <taxon>Satyrinae</taxon>
        <taxon>Satyrini</taxon>
        <taxon>Parargina</taxon>
        <taxon>Pararge</taxon>
    </lineage>
</organism>
<dbReference type="EMBL" id="CAKXAJ010025988">
    <property type="protein sequence ID" value="CAH2248861.1"/>
    <property type="molecule type" value="Genomic_DNA"/>
</dbReference>
<name>A0A8S4SD05_9NEOP</name>
<gene>
    <name evidence="2" type="primary">jg7558</name>
    <name evidence="2" type="ORF">PAEG_LOCUS21815</name>
</gene>
<feature type="region of interest" description="Disordered" evidence="1">
    <location>
        <begin position="1"/>
        <end position="27"/>
    </location>
</feature>
<protein>
    <submittedName>
        <fullName evidence="2">Jg7558 protein</fullName>
    </submittedName>
</protein>
<dbReference type="Proteomes" id="UP000838756">
    <property type="component" value="Unassembled WGS sequence"/>
</dbReference>
<reference evidence="2" key="1">
    <citation type="submission" date="2022-03" db="EMBL/GenBank/DDBJ databases">
        <authorList>
            <person name="Lindestad O."/>
        </authorList>
    </citation>
    <scope>NUCLEOTIDE SEQUENCE</scope>
</reference>